<feature type="non-terminal residue" evidence="1">
    <location>
        <position position="1"/>
    </location>
</feature>
<proteinExistence type="predicted"/>
<dbReference type="Proteomes" id="UP000288086">
    <property type="component" value="Unassembled WGS sequence"/>
</dbReference>
<comment type="caution">
    <text evidence="1">The sequence shown here is derived from an EMBL/GenBank/DDBJ whole genome shotgun (WGS) entry which is preliminary data.</text>
</comment>
<accession>A0A3S3UAE9</accession>
<name>A0A3S3UAE9_9BACT</name>
<keyword evidence="2" id="KW-1185">Reference proteome</keyword>
<sequence>GVFGGVFALELFMKNRLDVQVCLYTKFNYNAENIPAQPTG</sequence>
<organism evidence="1 2">
    <name type="scientific">Candidatus Electrothrix communis</name>
    <dbReference type="NCBI Taxonomy" id="1859133"/>
    <lineage>
        <taxon>Bacteria</taxon>
        <taxon>Pseudomonadati</taxon>
        <taxon>Thermodesulfobacteriota</taxon>
        <taxon>Desulfobulbia</taxon>
        <taxon>Desulfobulbales</taxon>
        <taxon>Desulfobulbaceae</taxon>
        <taxon>Candidatus Electrothrix</taxon>
    </lineage>
</organism>
<evidence type="ECO:0000313" key="2">
    <source>
        <dbReference type="Proteomes" id="UP000288086"/>
    </source>
</evidence>
<dbReference type="AlphaFoldDB" id="A0A3S3UAE9"/>
<reference evidence="1 2" key="1">
    <citation type="submission" date="2017-01" db="EMBL/GenBank/DDBJ databases">
        <title>The cable genome- insights into the physiology and evolution of filamentous bacteria capable of sulfide oxidation via long distance electron transfer.</title>
        <authorList>
            <person name="Schreiber L."/>
            <person name="Bjerg J.T."/>
            <person name="Boggild A."/>
            <person name="Van De Vossenberg J."/>
            <person name="Meysman F."/>
            <person name="Nielsen L.P."/>
            <person name="Schramm A."/>
            <person name="Kjeldsen K.U."/>
        </authorList>
    </citation>
    <scope>NUCLEOTIDE SEQUENCE [LARGE SCALE GENOMIC DNA]</scope>
    <source>
        <strain evidence="1">A1</strain>
    </source>
</reference>
<protein>
    <submittedName>
        <fullName evidence="1">Uncharacterized protein</fullName>
    </submittedName>
</protein>
<dbReference type="EMBL" id="MTKP01000222">
    <property type="protein sequence ID" value="RWX47362.1"/>
    <property type="molecule type" value="Genomic_DNA"/>
</dbReference>
<evidence type="ECO:0000313" key="1">
    <source>
        <dbReference type="EMBL" id="RWX47362.1"/>
    </source>
</evidence>
<gene>
    <name evidence="1" type="ORF">VT98_12223</name>
</gene>